<name>A0ACB5UD65_AMBMO</name>
<gene>
    <name evidence="1" type="ORF">Amon02_001323900</name>
</gene>
<reference evidence="1" key="1">
    <citation type="submission" date="2023-04" db="EMBL/GenBank/DDBJ databases">
        <title>Ambrosiozyma monospora NBRC 10751.</title>
        <authorList>
            <person name="Ichikawa N."/>
            <person name="Sato H."/>
            <person name="Tonouchi N."/>
        </authorList>
    </citation>
    <scope>NUCLEOTIDE SEQUENCE</scope>
    <source>
        <strain evidence="1">NBRC 10751</strain>
    </source>
</reference>
<evidence type="ECO:0000313" key="1">
    <source>
        <dbReference type="EMBL" id="GMF08369.1"/>
    </source>
</evidence>
<organism evidence="1 2">
    <name type="scientific">Ambrosiozyma monospora</name>
    <name type="common">Yeast</name>
    <name type="synonym">Endomycopsis monosporus</name>
    <dbReference type="NCBI Taxonomy" id="43982"/>
    <lineage>
        <taxon>Eukaryota</taxon>
        <taxon>Fungi</taxon>
        <taxon>Dikarya</taxon>
        <taxon>Ascomycota</taxon>
        <taxon>Saccharomycotina</taxon>
        <taxon>Pichiomycetes</taxon>
        <taxon>Pichiales</taxon>
        <taxon>Pichiaceae</taxon>
        <taxon>Ambrosiozyma</taxon>
    </lineage>
</organism>
<comment type="caution">
    <text evidence="1">The sequence shown here is derived from an EMBL/GenBank/DDBJ whole genome shotgun (WGS) entry which is preliminary data.</text>
</comment>
<protein>
    <submittedName>
        <fullName evidence="1">Unnamed protein product</fullName>
    </submittedName>
</protein>
<proteinExistence type="predicted"/>
<dbReference type="Proteomes" id="UP001165064">
    <property type="component" value="Unassembled WGS sequence"/>
</dbReference>
<keyword evidence="2" id="KW-1185">Reference proteome</keyword>
<evidence type="ECO:0000313" key="2">
    <source>
        <dbReference type="Proteomes" id="UP001165064"/>
    </source>
</evidence>
<sequence>MKAVVDDFYIENMRVQMTPSSFSIAFLELSHGWSDCLRLNAEFDLVQFHCKDKEEGADVGLSKISNFIDKHKVKTLRLLNVDIDWPELVSAVSEMINSHPNVHIELFYKLRK</sequence>
<accession>A0ACB5UD65</accession>
<dbReference type="EMBL" id="BSXS01016918">
    <property type="protein sequence ID" value="GMF08369.1"/>
    <property type="molecule type" value="Genomic_DNA"/>
</dbReference>